<reference evidence="9" key="1">
    <citation type="submission" date="2021-06" db="EMBL/GenBank/DDBJ databases">
        <authorList>
            <person name="Kallberg Y."/>
            <person name="Tangrot J."/>
            <person name="Rosling A."/>
        </authorList>
    </citation>
    <scope>NUCLEOTIDE SEQUENCE</scope>
    <source>
        <strain evidence="9">AZ414A</strain>
    </source>
</reference>
<dbReference type="OrthoDB" id="1262810at2759"/>
<dbReference type="InterPro" id="IPR000711">
    <property type="entry name" value="ATPase_OSCP/dsu"/>
</dbReference>
<keyword evidence="5" id="KW-0375">Hydrogen ion transport</keyword>
<sequence>MSLLNLTNLTRKTVISLPKPPITLHGIEGRYATALYTAATKSNTLSNVENELKQIKLVINKDSKIRALLEDPSLNRNDKKRTVQELLKQGKYCDTTKNLFDLLADNGRLNESSKIIDAYISLMTAHRGGLMIELGEDKTIDLSVASRIAKLNKLLTGKK</sequence>
<dbReference type="EMBL" id="CAJVPK010001576">
    <property type="protein sequence ID" value="CAG8591654.1"/>
    <property type="molecule type" value="Genomic_DNA"/>
</dbReference>
<evidence type="ECO:0000313" key="9">
    <source>
        <dbReference type="EMBL" id="CAG8591654.1"/>
    </source>
</evidence>
<evidence type="ECO:0000313" key="10">
    <source>
        <dbReference type="Proteomes" id="UP000789706"/>
    </source>
</evidence>
<dbReference type="NCBIfam" id="TIGR01145">
    <property type="entry name" value="ATP_synt_delta"/>
    <property type="match status" value="1"/>
</dbReference>
<dbReference type="PRINTS" id="PR00125">
    <property type="entry name" value="ATPASEDELTA"/>
</dbReference>
<dbReference type="Gene3D" id="1.10.520.20">
    <property type="entry name" value="N-terminal domain of the delta subunit of the F1F0-ATP synthase"/>
    <property type="match status" value="1"/>
</dbReference>
<proteinExistence type="inferred from homology"/>
<evidence type="ECO:0000256" key="7">
    <source>
        <dbReference type="ARBA" id="ARBA00023136"/>
    </source>
</evidence>
<keyword evidence="10" id="KW-1185">Reference proteome</keyword>
<evidence type="ECO:0000256" key="6">
    <source>
        <dbReference type="ARBA" id="ARBA00023065"/>
    </source>
</evidence>
<name>A0A9N9C8T0_9GLOM</name>
<dbReference type="GO" id="GO:0016020">
    <property type="term" value="C:membrane"/>
    <property type="evidence" value="ECO:0007669"/>
    <property type="project" value="UniProtKB-SubCell"/>
</dbReference>
<dbReference type="InterPro" id="IPR026015">
    <property type="entry name" value="ATP_synth_OSCP/delta_N_sf"/>
</dbReference>
<evidence type="ECO:0000256" key="2">
    <source>
        <dbReference type="ARBA" id="ARBA00007046"/>
    </source>
</evidence>
<evidence type="ECO:0000256" key="4">
    <source>
        <dbReference type="ARBA" id="ARBA00022448"/>
    </source>
</evidence>
<dbReference type="Proteomes" id="UP000789706">
    <property type="component" value="Unassembled WGS sequence"/>
</dbReference>
<keyword evidence="8" id="KW-0066">ATP synthesis</keyword>
<comment type="similarity">
    <text evidence="2">Belongs to the ATPase delta chain family.</text>
</comment>
<comment type="subcellular location">
    <subcellularLocation>
        <location evidence="1">Membrane</location>
    </subcellularLocation>
</comment>
<organism evidence="9 10">
    <name type="scientific">Diversispora eburnea</name>
    <dbReference type="NCBI Taxonomy" id="1213867"/>
    <lineage>
        <taxon>Eukaryota</taxon>
        <taxon>Fungi</taxon>
        <taxon>Fungi incertae sedis</taxon>
        <taxon>Mucoromycota</taxon>
        <taxon>Glomeromycotina</taxon>
        <taxon>Glomeromycetes</taxon>
        <taxon>Diversisporales</taxon>
        <taxon>Diversisporaceae</taxon>
        <taxon>Diversispora</taxon>
    </lineage>
</organism>
<dbReference type="PANTHER" id="PTHR11910">
    <property type="entry name" value="ATP SYNTHASE DELTA CHAIN"/>
    <property type="match status" value="1"/>
</dbReference>
<keyword evidence="4" id="KW-0813">Transport</keyword>
<evidence type="ECO:0000256" key="3">
    <source>
        <dbReference type="ARBA" id="ARBA00014723"/>
    </source>
</evidence>
<dbReference type="GO" id="GO:0046933">
    <property type="term" value="F:proton-transporting ATP synthase activity, rotational mechanism"/>
    <property type="evidence" value="ECO:0007669"/>
    <property type="project" value="InterPro"/>
</dbReference>
<keyword evidence="7" id="KW-0472">Membrane</keyword>
<comment type="caution">
    <text evidence="9">The sequence shown here is derived from an EMBL/GenBank/DDBJ whole genome shotgun (WGS) entry which is preliminary data.</text>
</comment>
<protein>
    <recommendedName>
        <fullName evidence="3">ATP synthase subunit 5, mitochondrial</fullName>
    </recommendedName>
</protein>
<gene>
    <name evidence="9" type="ORF">DEBURN_LOCUS9086</name>
</gene>
<evidence type="ECO:0000256" key="8">
    <source>
        <dbReference type="ARBA" id="ARBA00023310"/>
    </source>
</evidence>
<evidence type="ECO:0000256" key="1">
    <source>
        <dbReference type="ARBA" id="ARBA00004370"/>
    </source>
</evidence>
<dbReference type="AlphaFoldDB" id="A0A9N9C8T0"/>
<dbReference type="SUPFAM" id="SSF47928">
    <property type="entry name" value="N-terminal domain of the delta subunit of the F1F0-ATP synthase"/>
    <property type="match status" value="1"/>
</dbReference>
<dbReference type="Pfam" id="PF00213">
    <property type="entry name" value="OSCP"/>
    <property type="match status" value="1"/>
</dbReference>
<accession>A0A9N9C8T0</accession>
<evidence type="ECO:0000256" key="5">
    <source>
        <dbReference type="ARBA" id="ARBA00022781"/>
    </source>
</evidence>
<keyword evidence="6" id="KW-0406">Ion transport</keyword>